<comment type="caution">
    <text evidence="1">The sequence shown here is derived from an EMBL/GenBank/DDBJ whole genome shotgun (WGS) entry which is preliminary data.</text>
</comment>
<name>A0ABW9IZV6_STRGJ</name>
<accession>A0ABW9IZV6</accession>
<dbReference type="InterPro" id="IPR027417">
    <property type="entry name" value="P-loop_NTPase"/>
</dbReference>
<evidence type="ECO:0000313" key="2">
    <source>
        <dbReference type="Proteomes" id="UP001631993"/>
    </source>
</evidence>
<sequence length="81" mass="9229">KYRATWAIRRARNKADGNLQAYEMQLKNLNTNTNVPGRKTELLNEIERLVGLNFEQFTRAVLLAQGDFTAFLKAGKDEKSA</sequence>
<feature type="non-terminal residue" evidence="1">
    <location>
        <position position="1"/>
    </location>
</feature>
<dbReference type="Proteomes" id="UP001631993">
    <property type="component" value="Unassembled WGS sequence"/>
</dbReference>
<gene>
    <name evidence="1" type="ORF">ACKI1S_49340</name>
</gene>
<dbReference type="RefSeq" id="WP_409098192.1">
    <property type="nucleotide sequence ID" value="NZ_JBJVNE010000642.1"/>
</dbReference>
<organism evidence="1 2">
    <name type="scientific">Streptomyces galilaeus</name>
    <dbReference type="NCBI Taxonomy" id="33899"/>
    <lineage>
        <taxon>Bacteria</taxon>
        <taxon>Bacillati</taxon>
        <taxon>Actinomycetota</taxon>
        <taxon>Actinomycetes</taxon>
        <taxon>Kitasatosporales</taxon>
        <taxon>Streptomycetaceae</taxon>
        <taxon>Streptomyces</taxon>
    </lineage>
</organism>
<dbReference type="Gene3D" id="3.40.50.300">
    <property type="entry name" value="P-loop containing nucleotide triphosphate hydrolases"/>
    <property type="match status" value="1"/>
</dbReference>
<reference evidence="1 2" key="1">
    <citation type="submission" date="2024-12" db="EMBL/GenBank/DDBJ databases">
        <title>Forecasting of Potato common scab and diversities of Pathogenic streptomyces spp. in china.</title>
        <authorList>
            <person name="Handique U."/>
            <person name="Wu J."/>
        </authorList>
    </citation>
    <scope>NUCLEOTIDE SEQUENCE [LARGE SCALE GENOMIC DNA]</scope>
    <source>
        <strain evidence="1 2">ZRIMU1585</strain>
    </source>
</reference>
<dbReference type="EMBL" id="JBJVNE010000642">
    <property type="protein sequence ID" value="MFM9653956.1"/>
    <property type="molecule type" value="Genomic_DNA"/>
</dbReference>
<keyword evidence="2" id="KW-1185">Reference proteome</keyword>
<proteinExistence type="predicted"/>
<protein>
    <submittedName>
        <fullName evidence="1">Uncharacterized protein</fullName>
    </submittedName>
</protein>
<feature type="non-terminal residue" evidence="1">
    <location>
        <position position="81"/>
    </location>
</feature>
<evidence type="ECO:0000313" key="1">
    <source>
        <dbReference type="EMBL" id="MFM9653956.1"/>
    </source>
</evidence>